<comment type="caution">
    <text evidence="8">The sequence shown here is derived from an EMBL/GenBank/DDBJ whole genome shotgun (WGS) entry which is preliminary data.</text>
</comment>
<dbReference type="AlphaFoldDB" id="A0AAU9X3Q5"/>
<comment type="similarity">
    <text evidence="2">Belongs to the CRT-like transporter family.</text>
</comment>
<dbReference type="EMBL" id="CALNXJ010000029">
    <property type="protein sequence ID" value="CAH3135315.1"/>
    <property type="molecule type" value="Genomic_DNA"/>
</dbReference>
<evidence type="ECO:0000256" key="3">
    <source>
        <dbReference type="ARBA" id="ARBA00022448"/>
    </source>
</evidence>
<dbReference type="InterPro" id="IPR013936">
    <property type="entry name" value="CRT-like"/>
</dbReference>
<keyword evidence="9" id="KW-1185">Reference proteome</keyword>
<feature type="transmembrane region" description="Helical" evidence="7">
    <location>
        <begin position="277"/>
        <end position="298"/>
    </location>
</feature>
<keyword evidence="5 7" id="KW-1133">Transmembrane helix</keyword>
<feature type="transmembrane region" description="Helical" evidence="7">
    <location>
        <begin position="198"/>
        <end position="216"/>
    </location>
</feature>
<feature type="transmembrane region" description="Helical" evidence="7">
    <location>
        <begin position="111"/>
        <end position="134"/>
    </location>
</feature>
<accession>A0AAU9X3Q5</accession>
<evidence type="ECO:0000256" key="4">
    <source>
        <dbReference type="ARBA" id="ARBA00022692"/>
    </source>
</evidence>
<name>A0AAU9X3Q5_9CNID</name>
<reference evidence="8 9" key="1">
    <citation type="submission" date="2022-05" db="EMBL/GenBank/DDBJ databases">
        <authorList>
            <consortium name="Genoscope - CEA"/>
            <person name="William W."/>
        </authorList>
    </citation>
    <scope>NUCLEOTIDE SEQUENCE [LARGE SCALE GENOMIC DNA]</scope>
</reference>
<feature type="transmembrane region" description="Helical" evidence="7">
    <location>
        <begin position="237"/>
        <end position="257"/>
    </location>
</feature>
<keyword evidence="6 7" id="KW-0472">Membrane</keyword>
<dbReference type="GO" id="GO:0016020">
    <property type="term" value="C:membrane"/>
    <property type="evidence" value="ECO:0007669"/>
    <property type="project" value="UniProtKB-SubCell"/>
</dbReference>
<evidence type="ECO:0000256" key="1">
    <source>
        <dbReference type="ARBA" id="ARBA00004141"/>
    </source>
</evidence>
<keyword evidence="3" id="KW-0813">Transport</keyword>
<gene>
    <name evidence="8" type="ORF">PMEA_00016153</name>
</gene>
<dbReference type="PANTHER" id="PTHR13146">
    <property type="match status" value="1"/>
</dbReference>
<evidence type="ECO:0000256" key="2">
    <source>
        <dbReference type="ARBA" id="ARBA00006690"/>
    </source>
</evidence>
<feature type="transmembrane region" description="Helical" evidence="7">
    <location>
        <begin position="52"/>
        <end position="71"/>
    </location>
</feature>
<keyword evidence="4 7" id="KW-0812">Transmembrane</keyword>
<evidence type="ECO:0000256" key="7">
    <source>
        <dbReference type="SAM" id="Phobius"/>
    </source>
</evidence>
<proteinExistence type="inferred from homology"/>
<dbReference type="Pfam" id="PF08627">
    <property type="entry name" value="CRT-like"/>
    <property type="match status" value="1"/>
</dbReference>
<evidence type="ECO:0000313" key="9">
    <source>
        <dbReference type="Proteomes" id="UP001159428"/>
    </source>
</evidence>
<organism evidence="8 9">
    <name type="scientific">Pocillopora meandrina</name>
    <dbReference type="NCBI Taxonomy" id="46732"/>
    <lineage>
        <taxon>Eukaryota</taxon>
        <taxon>Metazoa</taxon>
        <taxon>Cnidaria</taxon>
        <taxon>Anthozoa</taxon>
        <taxon>Hexacorallia</taxon>
        <taxon>Scleractinia</taxon>
        <taxon>Astrocoeniina</taxon>
        <taxon>Pocilloporidae</taxon>
        <taxon>Pocillopora</taxon>
    </lineage>
</organism>
<evidence type="ECO:0000256" key="6">
    <source>
        <dbReference type="ARBA" id="ARBA00023136"/>
    </source>
</evidence>
<comment type="subcellular location">
    <subcellularLocation>
        <location evidence="1">Membrane</location>
        <topology evidence="1">Multi-pass membrane protein</topology>
    </subcellularLocation>
</comment>
<evidence type="ECO:0008006" key="10">
    <source>
        <dbReference type="Google" id="ProtNLM"/>
    </source>
</evidence>
<protein>
    <recommendedName>
        <fullName evidence="10">Solute carrier family 35 member F6</fullName>
    </recommendedName>
</protein>
<dbReference type="PANTHER" id="PTHR13146:SF8">
    <property type="entry name" value="SOLUTE CARRIER FAMILY 35 MEMBER F6"/>
    <property type="match status" value="1"/>
</dbReference>
<dbReference type="Proteomes" id="UP001159428">
    <property type="component" value="Unassembled WGS sequence"/>
</dbReference>
<sequence length="413" mass="46683">MAGLTRTQILLTVGMLIAGSLNTVTLKAQNNCSARGLKDMNGKEKHQFEHPWIQTALMFLGEMICLIGLFIHRRKERLKYKQRLLHDGIDRRSYKEATQTRKSLQRRVFQWIFAFPALCDLCGTTLATIGLLYVKASVWQMLRGSIIIFTGLLSKIFLKRKLWPIHWIGMIVTVVGLVLVGLSSVLRDKEASHPKAGLGIAFILMGQCVSATQYIVEERFLKEKNFHPLQVVGMEGFFGFTVMAAVVLPVLYFIPGSQPHHSYENSLDALLMIKNDTTLATLIVFYTLSIAFYNFFGLTLTKSLTAVHRTLIDACRTIVVWAVELFIHYALHEDFGETWDRKYSIFQVDGFLFLMLGTALYNELLIIPPLMPKPDASQQDQASNEIENGDVDLPENEPFLRGIDKAGPYTGVM</sequence>
<evidence type="ECO:0000256" key="5">
    <source>
        <dbReference type="ARBA" id="ARBA00022989"/>
    </source>
</evidence>
<feature type="transmembrane region" description="Helical" evidence="7">
    <location>
        <begin position="140"/>
        <end position="158"/>
    </location>
</feature>
<evidence type="ECO:0000313" key="8">
    <source>
        <dbReference type="EMBL" id="CAH3135315.1"/>
    </source>
</evidence>
<feature type="transmembrane region" description="Helical" evidence="7">
    <location>
        <begin position="351"/>
        <end position="371"/>
    </location>
</feature>
<dbReference type="InterPro" id="IPR037185">
    <property type="entry name" value="EmrE-like"/>
</dbReference>
<feature type="transmembrane region" description="Helical" evidence="7">
    <location>
        <begin position="165"/>
        <end position="186"/>
    </location>
</feature>
<dbReference type="SUPFAM" id="SSF103481">
    <property type="entry name" value="Multidrug resistance efflux transporter EmrE"/>
    <property type="match status" value="1"/>
</dbReference>